<evidence type="ECO:0000256" key="1">
    <source>
        <dbReference type="ARBA" id="ARBA00007365"/>
    </source>
</evidence>
<evidence type="ECO:0000256" key="2">
    <source>
        <dbReference type="ARBA" id="ARBA00023110"/>
    </source>
</evidence>
<dbReference type="CDD" id="cd01926">
    <property type="entry name" value="cyclophilin_ABH_like"/>
    <property type="match status" value="1"/>
</dbReference>
<dbReference type="GO" id="GO:0006457">
    <property type="term" value="P:protein folding"/>
    <property type="evidence" value="ECO:0007669"/>
    <property type="project" value="InterPro"/>
</dbReference>
<evidence type="ECO:0000256" key="4">
    <source>
        <dbReference type="RuleBase" id="RU363019"/>
    </source>
</evidence>
<dbReference type="Gene3D" id="2.40.100.10">
    <property type="entry name" value="Cyclophilin-like"/>
    <property type="match status" value="1"/>
</dbReference>
<dbReference type="PANTHER" id="PTHR11071:SF561">
    <property type="entry name" value="PEPTIDYL-PROLYL CIS-TRANS ISOMERASE D-RELATED"/>
    <property type="match status" value="1"/>
</dbReference>
<sequence length="182" mass="20070">MAVEWHARARNPSNPVVFFDVTIGGMPAGRIKMELFADVCPKTCENFRQFCTGEHRRQGLPVGYKGSSFHRVIKEFMIQGGDFLKGDGTGSTSIYGSRFADENFIAKHTGPGLLSMANSGPNSNGCQFFITCAKTDWIDNKHVVFGRVIEDGMLVVRKIENVATGKNNKPNLPCIITECGEY</sequence>
<accession>A0A7S3RA41</accession>
<evidence type="ECO:0000256" key="3">
    <source>
        <dbReference type="ARBA" id="ARBA00023235"/>
    </source>
</evidence>
<proteinExistence type="inferred from homology"/>
<dbReference type="PRINTS" id="PR00153">
    <property type="entry name" value="CSAPPISMRASE"/>
</dbReference>
<dbReference type="GO" id="GO:0003755">
    <property type="term" value="F:peptidyl-prolyl cis-trans isomerase activity"/>
    <property type="evidence" value="ECO:0007669"/>
    <property type="project" value="UniProtKB-UniRule"/>
</dbReference>
<evidence type="ECO:0000313" key="6">
    <source>
        <dbReference type="EMBL" id="CAE0507295.1"/>
    </source>
</evidence>
<comment type="catalytic activity">
    <reaction evidence="4">
        <text>[protein]-peptidylproline (omega=180) = [protein]-peptidylproline (omega=0)</text>
        <dbReference type="Rhea" id="RHEA:16237"/>
        <dbReference type="Rhea" id="RHEA-COMP:10747"/>
        <dbReference type="Rhea" id="RHEA-COMP:10748"/>
        <dbReference type="ChEBI" id="CHEBI:83833"/>
        <dbReference type="ChEBI" id="CHEBI:83834"/>
        <dbReference type="EC" id="5.2.1.8"/>
    </reaction>
</comment>
<protein>
    <recommendedName>
        <fullName evidence="4">Peptidyl-prolyl cis-trans isomerase</fullName>
        <shortName evidence="4">PPIase</shortName>
        <ecNumber evidence="4">5.2.1.8</ecNumber>
    </recommendedName>
</protein>
<dbReference type="PANTHER" id="PTHR11071">
    <property type="entry name" value="PEPTIDYL-PROLYL CIS-TRANS ISOMERASE"/>
    <property type="match status" value="1"/>
</dbReference>
<comment type="function">
    <text evidence="4">PPIases accelerate the folding of proteins. It catalyzes the cis-trans isomerization of proline imidic peptide bonds in oligopeptides.</text>
</comment>
<dbReference type="PIRSF" id="PIRSF001467">
    <property type="entry name" value="Peptidylpro_ismrse"/>
    <property type="match status" value="1"/>
</dbReference>
<comment type="similarity">
    <text evidence="1 4">Belongs to the cyclophilin-type PPIase family.</text>
</comment>
<dbReference type="FunFam" id="2.40.100.10:FF:000021">
    <property type="entry name" value="Peptidyl-prolyl cis-trans isomerase"/>
    <property type="match status" value="1"/>
</dbReference>
<dbReference type="Pfam" id="PF00160">
    <property type="entry name" value="Pro_isomerase"/>
    <property type="match status" value="1"/>
</dbReference>
<dbReference type="EC" id="5.2.1.8" evidence="4"/>
<evidence type="ECO:0000259" key="5">
    <source>
        <dbReference type="PROSITE" id="PS50072"/>
    </source>
</evidence>
<dbReference type="AlphaFoldDB" id="A0A7S3RA41"/>
<dbReference type="PROSITE" id="PS00170">
    <property type="entry name" value="CSA_PPIASE_1"/>
    <property type="match status" value="1"/>
</dbReference>
<organism evidence="6">
    <name type="scientific">Dunaliella tertiolecta</name>
    <name type="common">Green alga</name>
    <dbReference type="NCBI Taxonomy" id="3047"/>
    <lineage>
        <taxon>Eukaryota</taxon>
        <taxon>Viridiplantae</taxon>
        <taxon>Chlorophyta</taxon>
        <taxon>core chlorophytes</taxon>
        <taxon>Chlorophyceae</taxon>
        <taxon>CS clade</taxon>
        <taxon>Chlamydomonadales</taxon>
        <taxon>Dunaliellaceae</taxon>
        <taxon>Dunaliella</taxon>
    </lineage>
</organism>
<dbReference type="InterPro" id="IPR024936">
    <property type="entry name" value="Cyclophilin-type_PPIase"/>
</dbReference>
<dbReference type="SUPFAM" id="SSF50891">
    <property type="entry name" value="Cyclophilin-like"/>
    <property type="match status" value="1"/>
</dbReference>
<name>A0A7S3RA41_DUNTE</name>
<dbReference type="GO" id="GO:0016018">
    <property type="term" value="F:cyclosporin A binding"/>
    <property type="evidence" value="ECO:0007669"/>
    <property type="project" value="TreeGrafter"/>
</dbReference>
<feature type="domain" description="PPIase cyclophilin-type" evidence="5">
    <location>
        <begin position="18"/>
        <end position="181"/>
    </location>
</feature>
<dbReference type="InterPro" id="IPR002130">
    <property type="entry name" value="Cyclophilin-type_PPIase_dom"/>
</dbReference>
<dbReference type="InterPro" id="IPR020892">
    <property type="entry name" value="Cyclophilin-type_PPIase_CS"/>
</dbReference>
<keyword evidence="2 4" id="KW-0697">Rotamase</keyword>
<reference evidence="6" key="1">
    <citation type="submission" date="2021-01" db="EMBL/GenBank/DDBJ databases">
        <authorList>
            <person name="Corre E."/>
            <person name="Pelletier E."/>
            <person name="Niang G."/>
            <person name="Scheremetjew M."/>
            <person name="Finn R."/>
            <person name="Kale V."/>
            <person name="Holt S."/>
            <person name="Cochrane G."/>
            <person name="Meng A."/>
            <person name="Brown T."/>
            <person name="Cohen L."/>
        </authorList>
    </citation>
    <scope>NUCLEOTIDE SEQUENCE</scope>
    <source>
        <strain evidence="6">CCMP1320</strain>
    </source>
</reference>
<dbReference type="EMBL" id="HBIP01036949">
    <property type="protein sequence ID" value="CAE0507295.1"/>
    <property type="molecule type" value="Transcribed_RNA"/>
</dbReference>
<dbReference type="GO" id="GO:0005737">
    <property type="term" value="C:cytoplasm"/>
    <property type="evidence" value="ECO:0007669"/>
    <property type="project" value="TreeGrafter"/>
</dbReference>
<dbReference type="PROSITE" id="PS50072">
    <property type="entry name" value="CSA_PPIASE_2"/>
    <property type="match status" value="1"/>
</dbReference>
<keyword evidence="3 4" id="KW-0413">Isomerase</keyword>
<dbReference type="InterPro" id="IPR029000">
    <property type="entry name" value="Cyclophilin-like_dom_sf"/>
</dbReference>
<gene>
    <name evidence="6" type="ORF">DTER00134_LOCUS22371</name>
</gene>